<sequence length="265" mass="30613">MENSFKVVLSEEQAFTVKFHGYIAKPFSLSSVKASKSFISFRFCTVPELGSYKTEVLSSQPDNSNGNYIKRIVEDTLYKLECSNCERELSSTKFNRVLPLPENLDQNDWFCHAPAGNVMSLEPGSKDLFYGNCFCHIHSDIIKNTLTKNQVFVCKSCLNWLGVKCGFSSLRSLEDEQGSLYLWLLEKELKIVIDDRETACAKVLFKFSDQRHWSQDPNVETVEISKPMMIDLIKHLHKNNQFFPKEFSMSNDFYVSYIFMYENVS</sequence>
<dbReference type="EMBL" id="JBDJPC010000001">
    <property type="protein sequence ID" value="KAL1517224.1"/>
    <property type="molecule type" value="Genomic_DNA"/>
</dbReference>
<evidence type="ECO:0000256" key="8">
    <source>
        <dbReference type="ARBA" id="ARBA00064185"/>
    </source>
</evidence>
<comment type="caution">
    <text evidence="9">The sequence shown here is derived from an EMBL/GenBank/DDBJ whole genome shotgun (WGS) entry which is preliminary data.</text>
</comment>
<protein>
    <recommendedName>
        <fullName evidence="3">E3 ubiquitin-protein ligase E3D</fullName>
        <ecNumber evidence="2">2.3.2.26</ecNumber>
    </recommendedName>
    <alternativeName>
        <fullName evidence="6">HECT-type E3 ubiquitin transferase E3D</fullName>
    </alternativeName>
    <alternativeName>
        <fullName evidence="5">UbcH10-binding protein with a HECT-like domain</fullName>
    </alternativeName>
    <alternativeName>
        <fullName evidence="4">Ubiquitin-conjugating enzyme E2C-binding protein</fullName>
    </alternativeName>
</protein>
<dbReference type="EC" id="2.3.2.26" evidence="2"/>
<comment type="subunit">
    <text evidence="8">Interacts with UBE2C/UbcH10 (E2 ubiquitin-conjugating enzyme). In vitro, interacts with cyclin-B.</text>
</comment>
<accession>A0ABD1FFT6</accession>
<evidence type="ECO:0000256" key="5">
    <source>
        <dbReference type="ARBA" id="ARBA00032234"/>
    </source>
</evidence>
<gene>
    <name evidence="9" type="ORF">ABEB36_001017</name>
</gene>
<evidence type="ECO:0000313" key="10">
    <source>
        <dbReference type="Proteomes" id="UP001566132"/>
    </source>
</evidence>
<dbReference type="PANTHER" id="PTHR31531:SF2">
    <property type="entry name" value="E3 UBIQUITIN-PROTEIN LIGASE E3D"/>
    <property type="match status" value="1"/>
</dbReference>
<keyword evidence="10" id="KW-1185">Reference proteome</keyword>
<evidence type="ECO:0000256" key="6">
    <source>
        <dbReference type="ARBA" id="ARBA00032298"/>
    </source>
</evidence>
<dbReference type="InterPro" id="IPR019193">
    <property type="entry name" value="UBQ-conj_enz_E2-bd_prot"/>
</dbReference>
<reference evidence="9 10" key="1">
    <citation type="submission" date="2024-05" db="EMBL/GenBank/DDBJ databases">
        <title>Genetic variation in Jamaican populations of the coffee berry borer (Hypothenemus hampei).</title>
        <authorList>
            <person name="Errbii M."/>
            <person name="Myrie A."/>
        </authorList>
    </citation>
    <scope>NUCLEOTIDE SEQUENCE [LARGE SCALE GENOMIC DNA]</scope>
    <source>
        <strain evidence="9">JA-Hopewell-2020-01-JO</strain>
        <tissue evidence="9">Whole body</tissue>
    </source>
</reference>
<comment type="catalytic activity">
    <reaction evidence="1">
        <text>S-ubiquitinyl-[E2 ubiquitin-conjugating enzyme]-L-cysteine + [acceptor protein]-L-lysine = [E2 ubiquitin-conjugating enzyme]-L-cysteine + N(6)-ubiquitinyl-[acceptor protein]-L-lysine.</text>
        <dbReference type="EC" id="2.3.2.26"/>
    </reaction>
</comment>
<dbReference type="Pfam" id="PF09814">
    <property type="entry name" value="HECT_2"/>
    <property type="match status" value="2"/>
</dbReference>
<dbReference type="PANTHER" id="PTHR31531">
    <property type="entry name" value="E3 UBIQUITIN-PROTEIN LIGASE E3D FAMILY MEMBER"/>
    <property type="match status" value="1"/>
</dbReference>
<comment type="function">
    <text evidence="7">E3 ubiquitin-protein ligase which accepts ubiquitin from specific E2 ubiquitin-conjugating enzymes, and transfers it to substrates, generally promoting their degradation by the proteasome. Independently of its E3 ubiquitin-protein ligase activity, acts as an inhibitor of CPSF3 endonuclease activity by blocking CPSF3 active site.</text>
</comment>
<evidence type="ECO:0000313" key="9">
    <source>
        <dbReference type="EMBL" id="KAL1517224.1"/>
    </source>
</evidence>
<evidence type="ECO:0000256" key="3">
    <source>
        <dbReference type="ARBA" id="ARBA00013646"/>
    </source>
</evidence>
<name>A0ABD1FFT6_HYPHA</name>
<dbReference type="GO" id="GO:0061630">
    <property type="term" value="F:ubiquitin protein ligase activity"/>
    <property type="evidence" value="ECO:0007669"/>
    <property type="project" value="UniProtKB-EC"/>
</dbReference>
<dbReference type="Proteomes" id="UP001566132">
    <property type="component" value="Unassembled WGS sequence"/>
</dbReference>
<evidence type="ECO:0000256" key="7">
    <source>
        <dbReference type="ARBA" id="ARBA00053831"/>
    </source>
</evidence>
<evidence type="ECO:0000256" key="1">
    <source>
        <dbReference type="ARBA" id="ARBA00000885"/>
    </source>
</evidence>
<evidence type="ECO:0000256" key="4">
    <source>
        <dbReference type="ARBA" id="ARBA00029737"/>
    </source>
</evidence>
<organism evidence="9 10">
    <name type="scientific">Hypothenemus hampei</name>
    <name type="common">Coffee berry borer</name>
    <dbReference type="NCBI Taxonomy" id="57062"/>
    <lineage>
        <taxon>Eukaryota</taxon>
        <taxon>Metazoa</taxon>
        <taxon>Ecdysozoa</taxon>
        <taxon>Arthropoda</taxon>
        <taxon>Hexapoda</taxon>
        <taxon>Insecta</taxon>
        <taxon>Pterygota</taxon>
        <taxon>Neoptera</taxon>
        <taxon>Endopterygota</taxon>
        <taxon>Coleoptera</taxon>
        <taxon>Polyphaga</taxon>
        <taxon>Cucujiformia</taxon>
        <taxon>Curculionidae</taxon>
        <taxon>Scolytinae</taxon>
        <taxon>Hypothenemus</taxon>
    </lineage>
</organism>
<dbReference type="AlphaFoldDB" id="A0ABD1FFT6"/>
<proteinExistence type="predicted"/>
<evidence type="ECO:0000256" key="2">
    <source>
        <dbReference type="ARBA" id="ARBA00012485"/>
    </source>
</evidence>